<reference evidence="1" key="1">
    <citation type="submission" date="2020-10" db="EMBL/GenBank/DDBJ databases">
        <authorList>
            <person name="Castelo-Branco R."/>
            <person name="Eusebio N."/>
            <person name="Adriana R."/>
            <person name="Vieira A."/>
            <person name="Brugerolle De Fraissinette N."/>
            <person name="Rezende De Castro R."/>
            <person name="Schneider M.P."/>
            <person name="Vasconcelos V."/>
            <person name="Leao P.N."/>
        </authorList>
    </citation>
    <scope>NUCLEOTIDE SEQUENCE</scope>
    <source>
        <strain evidence="1">LEGE 07310</strain>
    </source>
</reference>
<evidence type="ECO:0000313" key="2">
    <source>
        <dbReference type="Proteomes" id="UP000636505"/>
    </source>
</evidence>
<comment type="caution">
    <text evidence="1">The sequence shown here is derived from an EMBL/GenBank/DDBJ whole genome shotgun (WGS) entry which is preliminary data.</text>
</comment>
<dbReference type="EMBL" id="JADEXG010000047">
    <property type="protein sequence ID" value="MBE9079108.1"/>
    <property type="molecule type" value="Genomic_DNA"/>
</dbReference>
<dbReference type="AlphaFoldDB" id="A0A8J7AK34"/>
<gene>
    <name evidence="1" type="ORF">IQ241_17690</name>
</gene>
<dbReference type="Proteomes" id="UP000636505">
    <property type="component" value="Unassembled WGS sequence"/>
</dbReference>
<accession>A0A8J7AK34</accession>
<name>A0A8J7AK34_9CYAN</name>
<keyword evidence="2" id="KW-1185">Reference proteome</keyword>
<sequence length="59" mass="6573">MGESFHFSIAEANEANNISMAADPQPVVWQFGNVGSRQDVQLKLTYAEGDNERNQTPDF</sequence>
<organism evidence="1 2">
    <name type="scientific">Vasconcelosia minhoensis LEGE 07310</name>
    <dbReference type="NCBI Taxonomy" id="915328"/>
    <lineage>
        <taxon>Bacteria</taxon>
        <taxon>Bacillati</taxon>
        <taxon>Cyanobacteriota</taxon>
        <taxon>Cyanophyceae</taxon>
        <taxon>Nodosilineales</taxon>
        <taxon>Cymatolegaceae</taxon>
        <taxon>Vasconcelosia</taxon>
        <taxon>Vasconcelosia minhoensis</taxon>
    </lineage>
</organism>
<evidence type="ECO:0000313" key="1">
    <source>
        <dbReference type="EMBL" id="MBE9079108.1"/>
    </source>
</evidence>
<dbReference type="RefSeq" id="WP_193909710.1">
    <property type="nucleotide sequence ID" value="NZ_JADEXG010000047.1"/>
</dbReference>
<protein>
    <submittedName>
        <fullName evidence="1">Uncharacterized protein</fullName>
    </submittedName>
</protein>
<proteinExistence type="predicted"/>